<gene>
    <name evidence="7" type="ORF">CLV51_107106</name>
</gene>
<keyword evidence="8" id="KW-1185">Reference proteome</keyword>
<dbReference type="GO" id="GO:0000155">
    <property type="term" value="F:phosphorelay sensor kinase activity"/>
    <property type="evidence" value="ECO:0007669"/>
    <property type="project" value="InterPro"/>
</dbReference>
<dbReference type="InterPro" id="IPR036097">
    <property type="entry name" value="HisK_dim/P_sf"/>
</dbReference>
<dbReference type="SMART" id="SM00387">
    <property type="entry name" value="HATPase_c"/>
    <property type="match status" value="1"/>
</dbReference>
<dbReference type="InterPro" id="IPR003594">
    <property type="entry name" value="HATPase_dom"/>
</dbReference>
<dbReference type="PANTHER" id="PTHR43047:SF72">
    <property type="entry name" value="OSMOSENSING HISTIDINE PROTEIN KINASE SLN1"/>
    <property type="match status" value="1"/>
</dbReference>
<comment type="caution">
    <text evidence="7">The sequence shown here is derived from an EMBL/GenBank/DDBJ whole genome shotgun (WGS) entry which is preliminary data.</text>
</comment>
<dbReference type="RefSeq" id="WP_106530772.1">
    <property type="nucleotide sequence ID" value="NZ_PYAW01000007.1"/>
</dbReference>
<name>A0A2P8HC23_CHINA</name>
<dbReference type="GO" id="GO:0009927">
    <property type="term" value="F:histidine phosphotransfer kinase activity"/>
    <property type="evidence" value="ECO:0007669"/>
    <property type="project" value="TreeGrafter"/>
</dbReference>
<dbReference type="Gene3D" id="1.10.287.130">
    <property type="match status" value="1"/>
</dbReference>
<dbReference type="Pfam" id="PF02518">
    <property type="entry name" value="HATPase_c"/>
    <property type="match status" value="1"/>
</dbReference>
<dbReference type="AlphaFoldDB" id="A0A2P8HC23"/>
<dbReference type="GO" id="GO:0005886">
    <property type="term" value="C:plasma membrane"/>
    <property type="evidence" value="ECO:0007669"/>
    <property type="project" value="TreeGrafter"/>
</dbReference>
<dbReference type="Gene3D" id="3.30.565.10">
    <property type="entry name" value="Histidine kinase-like ATPase, C-terminal domain"/>
    <property type="match status" value="1"/>
</dbReference>
<dbReference type="PROSITE" id="PS50109">
    <property type="entry name" value="HIS_KIN"/>
    <property type="match status" value="1"/>
</dbReference>
<dbReference type="InterPro" id="IPR005467">
    <property type="entry name" value="His_kinase_dom"/>
</dbReference>
<evidence type="ECO:0000256" key="2">
    <source>
        <dbReference type="ARBA" id="ARBA00012438"/>
    </source>
</evidence>
<organism evidence="7 8">
    <name type="scientific">Chitinophaga niastensis</name>
    <dbReference type="NCBI Taxonomy" id="536980"/>
    <lineage>
        <taxon>Bacteria</taxon>
        <taxon>Pseudomonadati</taxon>
        <taxon>Bacteroidota</taxon>
        <taxon>Chitinophagia</taxon>
        <taxon>Chitinophagales</taxon>
        <taxon>Chitinophagaceae</taxon>
        <taxon>Chitinophaga</taxon>
    </lineage>
</organism>
<feature type="domain" description="Histidine kinase" evidence="6">
    <location>
        <begin position="21"/>
        <end position="242"/>
    </location>
</feature>
<dbReference type="InterPro" id="IPR004358">
    <property type="entry name" value="Sig_transdc_His_kin-like_C"/>
</dbReference>
<proteinExistence type="predicted"/>
<dbReference type="OrthoDB" id="9796457at2"/>
<evidence type="ECO:0000256" key="1">
    <source>
        <dbReference type="ARBA" id="ARBA00000085"/>
    </source>
</evidence>
<keyword evidence="3" id="KW-0597">Phosphoprotein</keyword>
<reference evidence="7 8" key="1">
    <citation type="submission" date="2018-03" db="EMBL/GenBank/DDBJ databases">
        <title>Genomic Encyclopedia of Archaeal and Bacterial Type Strains, Phase II (KMG-II): from individual species to whole genera.</title>
        <authorList>
            <person name="Goeker M."/>
        </authorList>
    </citation>
    <scope>NUCLEOTIDE SEQUENCE [LARGE SCALE GENOMIC DNA]</scope>
    <source>
        <strain evidence="7 8">DSM 24859</strain>
    </source>
</reference>
<keyword evidence="5" id="KW-0418">Kinase</keyword>
<dbReference type="InterPro" id="IPR036890">
    <property type="entry name" value="HATPase_C_sf"/>
</dbReference>
<evidence type="ECO:0000256" key="4">
    <source>
        <dbReference type="ARBA" id="ARBA00022679"/>
    </source>
</evidence>
<evidence type="ECO:0000313" key="8">
    <source>
        <dbReference type="Proteomes" id="UP000240971"/>
    </source>
</evidence>
<dbReference type="SUPFAM" id="SSF47384">
    <property type="entry name" value="Homodimeric domain of signal transducing histidine kinase"/>
    <property type="match status" value="1"/>
</dbReference>
<comment type="catalytic activity">
    <reaction evidence="1">
        <text>ATP + protein L-histidine = ADP + protein N-phospho-L-histidine.</text>
        <dbReference type="EC" id="2.7.13.3"/>
    </reaction>
</comment>
<dbReference type="SMART" id="SM00388">
    <property type="entry name" value="HisKA"/>
    <property type="match status" value="1"/>
</dbReference>
<dbReference type="PRINTS" id="PR00344">
    <property type="entry name" value="BCTRLSENSOR"/>
</dbReference>
<evidence type="ECO:0000259" key="6">
    <source>
        <dbReference type="PROSITE" id="PS50109"/>
    </source>
</evidence>
<dbReference type="Proteomes" id="UP000240971">
    <property type="component" value="Unassembled WGS sequence"/>
</dbReference>
<dbReference type="EMBL" id="PYAW01000007">
    <property type="protein sequence ID" value="PSL43795.1"/>
    <property type="molecule type" value="Genomic_DNA"/>
</dbReference>
<dbReference type="EC" id="2.7.13.3" evidence="2"/>
<dbReference type="PANTHER" id="PTHR43047">
    <property type="entry name" value="TWO-COMPONENT HISTIDINE PROTEIN KINASE"/>
    <property type="match status" value="1"/>
</dbReference>
<dbReference type="CDD" id="cd00082">
    <property type="entry name" value="HisKA"/>
    <property type="match status" value="1"/>
</dbReference>
<dbReference type="InterPro" id="IPR003661">
    <property type="entry name" value="HisK_dim/P_dom"/>
</dbReference>
<accession>A0A2P8HC23</accession>
<dbReference type="FunFam" id="3.30.565.10:FF:000006">
    <property type="entry name" value="Sensor histidine kinase WalK"/>
    <property type="match status" value="1"/>
</dbReference>
<evidence type="ECO:0000256" key="3">
    <source>
        <dbReference type="ARBA" id="ARBA00022553"/>
    </source>
</evidence>
<evidence type="ECO:0000256" key="5">
    <source>
        <dbReference type="ARBA" id="ARBA00022777"/>
    </source>
</evidence>
<evidence type="ECO:0000313" key="7">
    <source>
        <dbReference type="EMBL" id="PSL43795.1"/>
    </source>
</evidence>
<dbReference type="Pfam" id="PF00512">
    <property type="entry name" value="HisKA"/>
    <property type="match status" value="1"/>
</dbReference>
<sequence>MLPDKKTEQPSAEMLTSIFHNTLHEIGTPLNAVVSASRLLKNEIERGDTEFAHELLEMIVSSSNYLFDIFERVRQVTRQEKLSKFELDEAIFDFRKWINNLLYSLTSLFLEKEITIEKKVADDFPRTIFSDKTYLTQIVYNILMNALKYSPATTTVSVNCFIEEGRCCIAVTDQGIGISALEIPNIFKEYHQVAKDFKSKFGGMGLGLSIAKNLVELMDGHIYVESEVSIGSTFTVSVPLKKFDLTFL</sequence>
<protein>
    <recommendedName>
        <fullName evidence="2">histidine kinase</fullName>
        <ecNumber evidence="2">2.7.13.3</ecNumber>
    </recommendedName>
</protein>
<keyword evidence="4" id="KW-0808">Transferase</keyword>
<dbReference type="SUPFAM" id="SSF55874">
    <property type="entry name" value="ATPase domain of HSP90 chaperone/DNA topoisomerase II/histidine kinase"/>
    <property type="match status" value="1"/>
</dbReference>